<organism evidence="4 5">
    <name type="scientific">Symbiodinium natans</name>
    <dbReference type="NCBI Taxonomy" id="878477"/>
    <lineage>
        <taxon>Eukaryota</taxon>
        <taxon>Sar</taxon>
        <taxon>Alveolata</taxon>
        <taxon>Dinophyceae</taxon>
        <taxon>Suessiales</taxon>
        <taxon>Symbiodiniaceae</taxon>
        <taxon>Symbiodinium</taxon>
    </lineage>
</organism>
<evidence type="ECO:0000313" key="4">
    <source>
        <dbReference type="EMBL" id="CAE7322742.1"/>
    </source>
</evidence>
<feature type="domain" description="Piezo THU9 and anchor" evidence="3">
    <location>
        <begin position="11"/>
        <end position="185"/>
    </location>
</feature>
<dbReference type="InterPro" id="IPR031334">
    <property type="entry name" value="Piezo_cap_dom"/>
</dbReference>
<evidence type="ECO:0008006" key="6">
    <source>
        <dbReference type="Google" id="ProtNLM"/>
    </source>
</evidence>
<dbReference type="OrthoDB" id="303066at2759"/>
<feature type="transmembrane region" description="Helical" evidence="1">
    <location>
        <begin position="47"/>
        <end position="63"/>
    </location>
</feature>
<evidence type="ECO:0000259" key="2">
    <source>
        <dbReference type="Pfam" id="PF12166"/>
    </source>
</evidence>
<comment type="caution">
    <text evidence="4">The sequence shown here is derived from an EMBL/GenBank/DDBJ whole genome shotgun (WGS) entry which is preliminary data.</text>
</comment>
<keyword evidence="5" id="KW-1185">Reference proteome</keyword>
<keyword evidence="1" id="KW-1133">Transmembrane helix</keyword>
<evidence type="ECO:0000313" key="5">
    <source>
        <dbReference type="Proteomes" id="UP000604046"/>
    </source>
</evidence>
<feature type="transmembrane region" description="Helical" evidence="1">
    <location>
        <begin position="167"/>
        <end position="187"/>
    </location>
</feature>
<sequence length="596" mass="67055">MGLKLLGFVIFFAEFVFLHYHTMAILFTSVNAREATISLASDFELCIYYLCGMLYLMVCMLQIKHSLPSLSNDSLRPKTASLYSARSVITEKICYFAFLFHYNMPFVDDIRIIVDWTVAPTSLDLWMYWKVEDAHTVFYRSRHVMFVRSQSYYAEERDSLEKVYSGWAILCLVILVILMPIIIFSPISPFPNTVLIDEARLSLEMTVASACYGMAHARELCRYVELQLFESPALQIQNYNVSAKQQYLRDNPRVNTDIDIQDVRWPWHSEVRFKASPAAVAEVRSILDRTEAGGGPPVTIAFVLRYTLTRAVLGQTEHIRSICSCTPRSSCATGDNSAWPSRIVHLCRPTPATSEVTESTVSSPLDMLLNQSRAFWRQASTPGPEEASLDIPNLWSPSVNLGNDGLTERGAVEGFVYGIAPADLNCSNPSGVVSCAPHRWGRLWRDVLAHAGNSSELHEQEPVPLQLKVELEKSVNVQGVTGDTSSSYTSALGLYVAVVLVAGRYLRTAFQGASKQAIYDEIPDAHVFLDIIEAIKMAREHNDLRIEFELYYCLMQVLRSTHILLRTGGHQPRVYGIGRTKEQHIKGDDAEEVVRL</sequence>
<keyword evidence="1" id="KW-0472">Membrane</keyword>
<dbReference type="Pfam" id="PF24874">
    <property type="entry name" value="Piezo_THU9_anchor"/>
    <property type="match status" value="1"/>
</dbReference>
<dbReference type="GO" id="GO:0042391">
    <property type="term" value="P:regulation of membrane potential"/>
    <property type="evidence" value="ECO:0007669"/>
    <property type="project" value="TreeGrafter"/>
</dbReference>
<feature type="domain" description="Piezo non-specific cation channel cap" evidence="2">
    <location>
        <begin position="462"/>
        <end position="568"/>
    </location>
</feature>
<evidence type="ECO:0000256" key="1">
    <source>
        <dbReference type="SAM" id="Phobius"/>
    </source>
</evidence>
<dbReference type="Pfam" id="PF12166">
    <property type="entry name" value="Piezo_cap"/>
    <property type="match status" value="1"/>
</dbReference>
<proteinExistence type="predicted"/>
<feature type="transmembrane region" description="Helical" evidence="1">
    <location>
        <begin position="5"/>
        <end position="27"/>
    </location>
</feature>
<dbReference type="GO" id="GO:0005261">
    <property type="term" value="F:monoatomic cation channel activity"/>
    <property type="evidence" value="ECO:0007669"/>
    <property type="project" value="TreeGrafter"/>
</dbReference>
<dbReference type="PANTHER" id="PTHR13167">
    <property type="entry name" value="PIEZO-TYPE MECHANOSENSITIVE ION CHANNEL COMPONENT"/>
    <property type="match status" value="1"/>
</dbReference>
<protein>
    <recommendedName>
        <fullName evidence="6">Piezo non-specific cation channel R-Ras-binding domain-containing protein</fullName>
    </recommendedName>
</protein>
<dbReference type="InterPro" id="IPR056770">
    <property type="entry name" value="Piezo_THU9_anchor"/>
</dbReference>
<dbReference type="GO" id="GO:0071260">
    <property type="term" value="P:cellular response to mechanical stimulus"/>
    <property type="evidence" value="ECO:0007669"/>
    <property type="project" value="TreeGrafter"/>
</dbReference>
<gene>
    <name evidence="4" type="ORF">SNAT2548_LOCUS16909</name>
</gene>
<reference evidence="4" key="1">
    <citation type="submission" date="2021-02" db="EMBL/GenBank/DDBJ databases">
        <authorList>
            <person name="Dougan E. K."/>
            <person name="Rhodes N."/>
            <person name="Thang M."/>
            <person name="Chan C."/>
        </authorList>
    </citation>
    <scope>NUCLEOTIDE SEQUENCE</scope>
</reference>
<dbReference type="PANTHER" id="PTHR13167:SF25">
    <property type="entry name" value="PIEZO-TYPE MECHANOSENSITIVE ION CHANNEL COMPONENT"/>
    <property type="match status" value="1"/>
</dbReference>
<dbReference type="AlphaFoldDB" id="A0A812NIS7"/>
<dbReference type="GO" id="GO:0050982">
    <property type="term" value="P:detection of mechanical stimulus"/>
    <property type="evidence" value="ECO:0007669"/>
    <property type="project" value="TreeGrafter"/>
</dbReference>
<keyword evidence="1" id="KW-0812">Transmembrane</keyword>
<name>A0A812NIS7_9DINO</name>
<dbReference type="GO" id="GO:0008381">
    <property type="term" value="F:mechanosensitive monoatomic ion channel activity"/>
    <property type="evidence" value="ECO:0007669"/>
    <property type="project" value="InterPro"/>
</dbReference>
<evidence type="ECO:0000259" key="3">
    <source>
        <dbReference type="Pfam" id="PF24874"/>
    </source>
</evidence>
<dbReference type="Proteomes" id="UP000604046">
    <property type="component" value="Unassembled WGS sequence"/>
</dbReference>
<dbReference type="EMBL" id="CAJNDS010002095">
    <property type="protein sequence ID" value="CAE7322742.1"/>
    <property type="molecule type" value="Genomic_DNA"/>
</dbReference>
<dbReference type="GO" id="GO:0016020">
    <property type="term" value="C:membrane"/>
    <property type="evidence" value="ECO:0007669"/>
    <property type="project" value="InterPro"/>
</dbReference>
<accession>A0A812NIS7</accession>
<dbReference type="InterPro" id="IPR027272">
    <property type="entry name" value="Piezo"/>
</dbReference>